<evidence type="ECO:0000313" key="3">
    <source>
        <dbReference type="RefSeq" id="XP_017032528.1"/>
    </source>
</evidence>
<proteinExistence type="predicted"/>
<evidence type="ECO:0000313" key="2">
    <source>
        <dbReference type="Proteomes" id="UP001652661"/>
    </source>
</evidence>
<feature type="transmembrane region" description="Helical" evidence="1">
    <location>
        <begin position="205"/>
        <end position="222"/>
    </location>
</feature>
<feature type="transmembrane region" description="Helical" evidence="1">
    <location>
        <begin position="20"/>
        <end position="43"/>
    </location>
</feature>
<feature type="transmembrane region" description="Helical" evidence="1">
    <location>
        <begin position="141"/>
        <end position="164"/>
    </location>
</feature>
<accession>A0A6P4JD50</accession>
<keyword evidence="2" id="KW-1185">Reference proteome</keyword>
<keyword evidence="1" id="KW-0812">Transmembrane</keyword>
<feature type="transmembrane region" description="Helical" evidence="1">
    <location>
        <begin position="85"/>
        <end position="104"/>
    </location>
</feature>
<sequence>MAESLDKGLYYRRDRRRFALISYIMTAVFLLVAFGEWCIFYFLKLATNFFTHKAWIASIIFVIGLILLVLFIFFEALRFNSKINWFFAVLIYECVVLGVIPLVIRQTLLPFLISFAVWAFALLVFVLCGTLIPFDLTLNVVLLFVLGMMAIIGAVFFLMLYIVINIPYSLIVFCSFILMSIFMFVMYHAQIINGGRYAEMRTNDYFLAALMLFLDFLLMYLFSFQMAPKWSDQCDQWKWINGTYPNCTTSDYSGY</sequence>
<keyword evidence="1" id="KW-1133">Transmembrane helix</keyword>
<evidence type="ECO:0000256" key="1">
    <source>
        <dbReference type="SAM" id="Phobius"/>
    </source>
</evidence>
<gene>
    <name evidence="3" type="primary">LOC108081803</name>
</gene>
<organism evidence="2 3">
    <name type="scientific">Drosophila kikkawai</name>
    <name type="common">Fruit fly</name>
    <dbReference type="NCBI Taxonomy" id="30033"/>
    <lineage>
        <taxon>Eukaryota</taxon>
        <taxon>Metazoa</taxon>
        <taxon>Ecdysozoa</taxon>
        <taxon>Arthropoda</taxon>
        <taxon>Hexapoda</taxon>
        <taxon>Insecta</taxon>
        <taxon>Pterygota</taxon>
        <taxon>Neoptera</taxon>
        <taxon>Endopterygota</taxon>
        <taxon>Diptera</taxon>
        <taxon>Brachycera</taxon>
        <taxon>Muscomorpha</taxon>
        <taxon>Ephydroidea</taxon>
        <taxon>Drosophilidae</taxon>
        <taxon>Drosophila</taxon>
        <taxon>Sophophora</taxon>
    </lineage>
</organism>
<dbReference type="Proteomes" id="UP001652661">
    <property type="component" value="Chromosome 2L"/>
</dbReference>
<keyword evidence="1" id="KW-0472">Membrane</keyword>
<dbReference type="GeneID" id="108081803"/>
<feature type="transmembrane region" description="Helical" evidence="1">
    <location>
        <begin position="170"/>
        <end position="193"/>
    </location>
</feature>
<name>A0A6P4JD50_DROKI</name>
<feature type="transmembrane region" description="Helical" evidence="1">
    <location>
        <begin position="55"/>
        <end position="73"/>
    </location>
</feature>
<feature type="transmembrane region" description="Helical" evidence="1">
    <location>
        <begin position="110"/>
        <end position="134"/>
    </location>
</feature>
<reference evidence="2" key="1">
    <citation type="submission" date="2025-05" db="UniProtKB">
        <authorList>
            <consortium name="RefSeq"/>
        </authorList>
    </citation>
    <scope>NUCLEOTIDE SEQUENCE [LARGE SCALE GENOMIC DNA]</scope>
    <source>
        <strain evidence="2">14028-0561.14</strain>
    </source>
</reference>
<dbReference type="OrthoDB" id="7967828at2759"/>
<reference evidence="3" key="2">
    <citation type="submission" date="2025-08" db="UniProtKB">
        <authorList>
            <consortium name="RefSeq"/>
        </authorList>
    </citation>
    <scope>IDENTIFICATION</scope>
    <source>
        <strain evidence="3">14028-0561.14</strain>
        <tissue evidence="3">Whole fly</tissue>
    </source>
</reference>
<dbReference type="AlphaFoldDB" id="A0A6P4JD50"/>
<protein>
    <submittedName>
        <fullName evidence="3">Protein lifeguard 3</fullName>
    </submittedName>
</protein>
<dbReference type="RefSeq" id="XP_017032528.1">
    <property type="nucleotide sequence ID" value="XM_017177039.3"/>
</dbReference>